<reference evidence="1 2" key="2">
    <citation type="submission" date="2017-10" db="EMBL/GenBank/DDBJ databases">
        <title>Genome analyses suggest a sexual origin of heterokaryosis in a supposedly ancient asexual fungus.</title>
        <authorList>
            <person name="Corradi N."/>
            <person name="Sedzielewska K."/>
            <person name="Noel J."/>
            <person name="Charron P."/>
            <person name="Farinelli L."/>
            <person name="Marton T."/>
            <person name="Kruger M."/>
            <person name="Pelin A."/>
            <person name="Brachmann A."/>
            <person name="Corradi N."/>
        </authorList>
    </citation>
    <scope>NUCLEOTIDE SEQUENCE [LARGE SCALE GENOMIC DNA]</scope>
    <source>
        <strain evidence="1 2">A1</strain>
    </source>
</reference>
<evidence type="ECO:0000313" key="2">
    <source>
        <dbReference type="Proteomes" id="UP000232688"/>
    </source>
</evidence>
<gene>
    <name evidence="1" type="ORF">RhiirA1_43257</name>
</gene>
<evidence type="ECO:0000313" key="1">
    <source>
        <dbReference type="EMBL" id="PKC72160.1"/>
    </source>
</evidence>
<reference evidence="1 2" key="1">
    <citation type="submission" date="2017-10" db="EMBL/GenBank/DDBJ databases">
        <title>Extensive intraspecific genome diversity in a model arbuscular mycorrhizal fungus.</title>
        <authorList>
            <person name="Chen E.C.H."/>
            <person name="Morin E."/>
            <person name="Baudet D."/>
            <person name="Noel J."/>
            <person name="Ndikumana S."/>
            <person name="Charron P."/>
            <person name="St-Onge C."/>
            <person name="Giorgi J."/>
            <person name="Grigoriev I.V."/>
            <person name="Roux C."/>
            <person name="Martin F.M."/>
            <person name="Corradi N."/>
        </authorList>
    </citation>
    <scope>NUCLEOTIDE SEQUENCE [LARGE SCALE GENOMIC DNA]</scope>
    <source>
        <strain evidence="1 2">A1</strain>
    </source>
</reference>
<comment type="caution">
    <text evidence="1">The sequence shown here is derived from an EMBL/GenBank/DDBJ whole genome shotgun (WGS) entry which is preliminary data.</text>
</comment>
<dbReference type="EMBL" id="LLXH01000137">
    <property type="protein sequence ID" value="PKC72160.1"/>
    <property type="molecule type" value="Genomic_DNA"/>
</dbReference>
<organism evidence="1 2">
    <name type="scientific">Rhizophagus irregularis</name>
    <dbReference type="NCBI Taxonomy" id="588596"/>
    <lineage>
        <taxon>Eukaryota</taxon>
        <taxon>Fungi</taxon>
        <taxon>Fungi incertae sedis</taxon>
        <taxon>Mucoromycota</taxon>
        <taxon>Glomeromycotina</taxon>
        <taxon>Glomeromycetes</taxon>
        <taxon>Glomerales</taxon>
        <taxon>Glomeraceae</taxon>
        <taxon>Rhizophagus</taxon>
    </lineage>
</organism>
<proteinExistence type="predicted"/>
<sequence length="97" mass="11440">MANSVFEKFSSTGTSIIIHQPSHKDLDNLIVGIASKNKAYEKISEDIYNIINKQTEFSSSLFMRNNYYSEAYRHRYCILYFYKHKSYFMSKQMLSSP</sequence>
<dbReference type="AlphaFoldDB" id="A0A2N0S9D3"/>
<dbReference type="Proteomes" id="UP000232688">
    <property type="component" value="Unassembled WGS sequence"/>
</dbReference>
<protein>
    <submittedName>
        <fullName evidence="1">Uncharacterized protein</fullName>
    </submittedName>
</protein>
<accession>A0A2N0S9D3</accession>
<name>A0A2N0S9D3_9GLOM</name>
<dbReference type="VEuPathDB" id="FungiDB:RhiirA1_43257"/>